<keyword evidence="6" id="KW-0812">Transmembrane</keyword>
<feature type="domain" description="TmcB/TmcC TPR repeats" evidence="7">
    <location>
        <begin position="487"/>
        <end position="597"/>
    </location>
</feature>
<evidence type="ECO:0000313" key="9">
    <source>
        <dbReference type="Proteomes" id="UP000000600"/>
    </source>
</evidence>
<dbReference type="InParanoid" id="A0BKZ7"/>
<organism evidence="8 9">
    <name type="scientific">Paramecium tetraurelia</name>
    <dbReference type="NCBI Taxonomy" id="5888"/>
    <lineage>
        <taxon>Eukaryota</taxon>
        <taxon>Sar</taxon>
        <taxon>Alveolata</taxon>
        <taxon>Ciliophora</taxon>
        <taxon>Intramacronucleata</taxon>
        <taxon>Oligohymenophorea</taxon>
        <taxon>Peniculida</taxon>
        <taxon>Parameciidae</taxon>
        <taxon>Paramecium</taxon>
    </lineage>
</organism>
<dbReference type="RefSeq" id="XP_001426612.1">
    <property type="nucleotide sequence ID" value="XM_001426575.1"/>
</dbReference>
<dbReference type="KEGG" id="ptm:GSPATT00029845001"/>
<evidence type="ECO:0000256" key="3">
    <source>
        <dbReference type="ARBA" id="ARBA00022777"/>
    </source>
</evidence>
<evidence type="ECO:0000256" key="5">
    <source>
        <dbReference type="SAM" id="MobiDB-lite"/>
    </source>
</evidence>
<name>A0BKZ7_PARTE</name>
<proteinExistence type="predicted"/>
<dbReference type="PANTHER" id="PTHR31600">
    <property type="entry name" value="TINY MACROCYSTS PROTEIN B-RELATED"/>
    <property type="match status" value="1"/>
</dbReference>
<dbReference type="GO" id="GO:0016301">
    <property type="term" value="F:kinase activity"/>
    <property type="evidence" value="ECO:0007669"/>
    <property type="project" value="UniProtKB-KW"/>
</dbReference>
<feature type="transmembrane region" description="Helical" evidence="6">
    <location>
        <begin position="188"/>
        <end position="212"/>
    </location>
</feature>
<keyword evidence="4" id="KW-0067">ATP-binding</keyword>
<feature type="transmembrane region" description="Helical" evidence="6">
    <location>
        <begin position="996"/>
        <end position="1016"/>
    </location>
</feature>
<feature type="transmembrane region" description="Helical" evidence="6">
    <location>
        <begin position="1185"/>
        <end position="1211"/>
    </location>
</feature>
<evidence type="ECO:0000259" key="7">
    <source>
        <dbReference type="Pfam" id="PF25474"/>
    </source>
</evidence>
<dbReference type="GO" id="GO:0005524">
    <property type="term" value="F:ATP binding"/>
    <property type="evidence" value="ECO:0007669"/>
    <property type="project" value="UniProtKB-KW"/>
</dbReference>
<keyword evidence="1" id="KW-0808">Transferase</keyword>
<protein>
    <recommendedName>
        <fullName evidence="7">TmcB/TmcC TPR repeats domain-containing protein</fullName>
    </recommendedName>
</protein>
<dbReference type="OMA" id="ININCIM"/>
<dbReference type="HOGENOM" id="CLU_004014_0_0_1"/>
<keyword evidence="9" id="KW-1185">Reference proteome</keyword>
<dbReference type="InterPro" id="IPR057352">
    <property type="entry name" value="TPR_TmcB/C"/>
</dbReference>
<evidence type="ECO:0000256" key="1">
    <source>
        <dbReference type="ARBA" id="ARBA00022679"/>
    </source>
</evidence>
<sequence>MIMNNRKTLFEYSKWDLWIHSLKMSIYNLTHNLLLNSVVTVHLYNFLILLETMQMVIEIIQHFRCTIQYIRAFHSSSKLPFSNISAQFYPISSPTKYWAKDKQKFSQHYCTQQYKSPIKVFAVQLLMIALKIVILCNLKKHTTFYIYTYRLVAYFGVFFNTILLIPFTNVYIAILYCVNSNFECYVGAYYAHFVFSFLGLFMHLIHIVYFNLIFMEQNPFSSIPFATPQQSATLIKQIIKIVLPIYTIFDYAGSLDRVFISLLCLSYIYLNVQRFKQPKYYNKWVAWASIIEEITLLWITLVSFFTAFINYNQAEDIGFFYMIIGIPLVILVYFHLLHLQNKKVLSILFRNIERDIEAEIYLLEVIKLIKQRKKIWSRMLLEGKLRLHSKACQNKDCICKALMHENIKEEEIDQYWYKFLGFLLNEMRERFNKSCRINLLYAFLLNDQLNNHFKALTEMMFAEDNKPSLQEELAMYHYKQIIQQKLKDMEQKTNENKGIDVNGIMVFQNTFIIFLNAVEKTVNYHIEYWRELLETNPDILKLKVVGSKITKKLEQTMIQYQKLQELNSNHIKFLTIYGNFLKEIVNDEDESNRILDRVQILIKQFQNNKIHDQIRLKYGENANTCIITCSGNFNNMGVVTNCNNEITRLLQFSKSDIMGININCIMPKIYASHHDQYMIDYIDTSKPKVMDKERILCCINSQQYLVPCSLMIKILPNLDEGIKMVGFLQDYNNQQESNEEWHYLIVDGYTQTLLGITQSCTQIFGIPQSIMTNNTFKQKFTFDVLFPNIEEHINMEDGILTYLDTTQLQEDYLQGIGESQSEISIEDDDDQFCEFPHDPLRSSNDTRIQRYLLKPVEVKQQDQVSDTPSPLFHRFQTVDFKKKKNDKLQRYKKYKVKLVLCDQLKIGEINLQTIKFMWIKEDEQSEQIMKMDSMNSKQNQNNQDNKISDHLQPVIEDGNSSRSSRTENNQKELKEFKQMISSKTQPRSIIILKRTVWFIMILLLTLSTLIMAYRIIQIDDVKEGVNAIYQGYYRHNIISDVVYNARKLQLIYNNTYNDDLQVVKSDLQYWVNSLQQLQYDLINVRLIMENRKGSQIQPQMYTTKFLMSNGQESNQDLLFDDAMMYFITSGSQLDNASNDSFIQSTNSGYKNFYFLINNGYYVLRNGSENIANNFYSFYSNLIQDYLIKFLIIMIIGIAFLIISSLVLIPIVSQVHDTNNKVLSLFGIIPVNELKDLVTKCEQYLKNFLNEQGDSHKQTKVQEAQITHQNIIHTSGHGEQPLINKEHPEKQESNEDDASKLIQKPQKLLSSGHQSVSHVKQLSNLTSDGQPQIPIPVSQGATKHDLKFSQKKQQQKEEEKEDDQENLKANKLLNSQGSHKCAVTVQFIFFALLFISYFVLDIILESYFLKETQNIFDHLKNIEDRPINIKYYMYLSIEHLLLQNPTSLDTYKTDFQNRQSENERNISIEIQQSHPSQFDSYFSLLAGISFNSLCDYPFTVNQFTLVASTCMEVQAGLLQQGLKTTIASVALTSNDMLAKWSLSNKTVDDLSQTLKDYFKKLDSIMQYVSNCCYYLTLQYQQATLDFLSYSEMIEQVKFSVFLIVMFFVFIFCMTQYQNNLSEQIWETKGLLNMIPLEIIAKYQHLKDQFVGGEILKAVQ</sequence>
<keyword evidence="3" id="KW-0418">Kinase</keyword>
<evidence type="ECO:0000256" key="2">
    <source>
        <dbReference type="ARBA" id="ARBA00022741"/>
    </source>
</evidence>
<dbReference type="PANTHER" id="PTHR31600:SF2">
    <property type="entry name" value="GAMETE ENRICHED GENE 10 PROTEIN-RELATED"/>
    <property type="match status" value="1"/>
</dbReference>
<dbReference type="Gene3D" id="3.30.450.20">
    <property type="entry name" value="PAS domain"/>
    <property type="match status" value="1"/>
</dbReference>
<dbReference type="Proteomes" id="UP000000600">
    <property type="component" value="Unassembled WGS sequence"/>
</dbReference>
<dbReference type="STRING" id="5888.A0BKZ7"/>
<accession>A0BKZ7</accession>
<dbReference type="Pfam" id="PF25474">
    <property type="entry name" value="TPR_TmcB"/>
    <property type="match status" value="1"/>
</dbReference>
<keyword evidence="6" id="KW-1133">Transmembrane helix</keyword>
<dbReference type="eggNOG" id="ENOG502RT0R">
    <property type="taxonomic scope" value="Eukaryota"/>
</dbReference>
<feature type="transmembrane region" description="Helical" evidence="6">
    <location>
        <begin position="151"/>
        <end position="176"/>
    </location>
</feature>
<feature type="transmembrane region" description="Helical" evidence="6">
    <location>
        <begin position="1597"/>
        <end position="1615"/>
    </location>
</feature>
<dbReference type="GeneID" id="5012396"/>
<reference evidence="8 9" key="1">
    <citation type="journal article" date="2006" name="Nature">
        <title>Global trends of whole-genome duplications revealed by the ciliate Paramecium tetraurelia.</title>
        <authorList>
            <consortium name="Genoscope"/>
            <person name="Aury J.-M."/>
            <person name="Jaillon O."/>
            <person name="Duret L."/>
            <person name="Noel B."/>
            <person name="Jubin C."/>
            <person name="Porcel B.M."/>
            <person name="Segurens B."/>
            <person name="Daubin V."/>
            <person name="Anthouard V."/>
            <person name="Aiach N."/>
            <person name="Arnaiz O."/>
            <person name="Billaut A."/>
            <person name="Beisson J."/>
            <person name="Blanc I."/>
            <person name="Bouhouche K."/>
            <person name="Camara F."/>
            <person name="Duharcourt S."/>
            <person name="Guigo R."/>
            <person name="Gogendeau D."/>
            <person name="Katinka M."/>
            <person name="Keller A.-M."/>
            <person name="Kissmehl R."/>
            <person name="Klotz C."/>
            <person name="Koll F."/>
            <person name="Le Moue A."/>
            <person name="Lepere C."/>
            <person name="Malinsky S."/>
            <person name="Nowacki M."/>
            <person name="Nowak J.K."/>
            <person name="Plattner H."/>
            <person name="Poulain J."/>
            <person name="Ruiz F."/>
            <person name="Serrano V."/>
            <person name="Zagulski M."/>
            <person name="Dessen P."/>
            <person name="Betermier M."/>
            <person name="Weissenbach J."/>
            <person name="Scarpelli C."/>
            <person name="Schachter V."/>
            <person name="Sperling L."/>
            <person name="Meyer E."/>
            <person name="Cohen J."/>
            <person name="Wincker P."/>
        </authorList>
    </citation>
    <scope>NUCLEOTIDE SEQUENCE [LARGE SCALE GENOMIC DNA]</scope>
    <source>
        <strain evidence="8 9">Stock d4-2</strain>
    </source>
</reference>
<feature type="compositionally biased region" description="Basic and acidic residues" evidence="5">
    <location>
        <begin position="1341"/>
        <end position="1357"/>
    </location>
</feature>
<feature type="transmembrane region" description="Helical" evidence="6">
    <location>
        <begin position="1380"/>
        <end position="1399"/>
    </location>
</feature>
<feature type="region of interest" description="Disordered" evidence="5">
    <location>
        <begin position="1324"/>
        <end position="1364"/>
    </location>
</feature>
<feature type="transmembrane region" description="Helical" evidence="6">
    <location>
        <begin position="121"/>
        <end position="139"/>
    </location>
</feature>
<dbReference type="FunFam" id="3.30.450.20:FF:000060">
    <property type="entry name" value="Sensor protein FixL"/>
    <property type="match status" value="1"/>
</dbReference>
<dbReference type="InterPro" id="IPR052994">
    <property type="entry name" value="Tiny_macrocysts_regulators"/>
</dbReference>
<dbReference type="EMBL" id="CT868001">
    <property type="protein sequence ID" value="CAK59214.1"/>
    <property type="molecule type" value="Genomic_DNA"/>
</dbReference>
<dbReference type="InterPro" id="IPR035965">
    <property type="entry name" value="PAS-like_dom_sf"/>
</dbReference>
<feature type="transmembrane region" description="Helical" evidence="6">
    <location>
        <begin position="33"/>
        <end position="50"/>
    </location>
</feature>
<feature type="transmembrane region" description="Helical" evidence="6">
    <location>
        <begin position="255"/>
        <end position="272"/>
    </location>
</feature>
<feature type="compositionally biased region" description="Basic and acidic residues" evidence="5">
    <location>
        <begin position="1283"/>
        <end position="1298"/>
    </location>
</feature>
<keyword evidence="2" id="KW-0547">Nucleotide-binding</keyword>
<evidence type="ECO:0000256" key="4">
    <source>
        <dbReference type="ARBA" id="ARBA00022840"/>
    </source>
</evidence>
<evidence type="ECO:0000256" key="6">
    <source>
        <dbReference type="SAM" id="Phobius"/>
    </source>
</evidence>
<feature type="region of interest" description="Disordered" evidence="5">
    <location>
        <begin position="1270"/>
        <end position="1299"/>
    </location>
</feature>
<feature type="transmembrane region" description="Helical" evidence="6">
    <location>
        <begin position="284"/>
        <end position="311"/>
    </location>
</feature>
<evidence type="ECO:0000313" key="8">
    <source>
        <dbReference type="EMBL" id="CAK59214.1"/>
    </source>
</evidence>
<feature type="transmembrane region" description="Helical" evidence="6">
    <location>
        <begin position="317"/>
        <end position="337"/>
    </location>
</feature>
<keyword evidence="6" id="KW-0472">Membrane</keyword>
<dbReference type="SUPFAM" id="SSF55785">
    <property type="entry name" value="PYP-like sensor domain (PAS domain)"/>
    <property type="match status" value="1"/>
</dbReference>
<gene>
    <name evidence="8" type="ORF">GSPATT00029845001</name>
</gene>
<dbReference type="OrthoDB" id="312072at2759"/>